<sequence length="56" mass="6869">MSRYLREVVEKRKQHYIKLLMDSGVFNIKDQSLHHYTLTQLEKEYERISDMKKVPD</sequence>
<organism evidence="1 2">
    <name type="scientific">Pullulanibacillus pueri</name>
    <dbReference type="NCBI Taxonomy" id="1437324"/>
    <lineage>
        <taxon>Bacteria</taxon>
        <taxon>Bacillati</taxon>
        <taxon>Bacillota</taxon>
        <taxon>Bacilli</taxon>
        <taxon>Bacillales</taxon>
        <taxon>Sporolactobacillaceae</taxon>
        <taxon>Pullulanibacillus</taxon>
    </lineage>
</organism>
<dbReference type="InterPro" id="IPR025072">
    <property type="entry name" value="Fur_reg_FbpA"/>
</dbReference>
<dbReference type="RefSeq" id="WP_188497763.1">
    <property type="nucleotide sequence ID" value="NZ_BMFV01000019.1"/>
</dbReference>
<gene>
    <name evidence="1" type="ORF">GCM10007096_25590</name>
</gene>
<proteinExistence type="predicted"/>
<name>A0A8J2ZWP6_9BACL</name>
<keyword evidence="2" id="KW-1185">Reference proteome</keyword>
<dbReference type="EMBL" id="BMFV01000019">
    <property type="protein sequence ID" value="GGH83857.1"/>
    <property type="molecule type" value="Genomic_DNA"/>
</dbReference>
<accession>A0A8J2ZWP6</accession>
<reference evidence="1" key="2">
    <citation type="submission" date="2020-09" db="EMBL/GenBank/DDBJ databases">
        <authorList>
            <person name="Sun Q."/>
            <person name="Zhou Y."/>
        </authorList>
    </citation>
    <scope>NUCLEOTIDE SEQUENCE</scope>
    <source>
        <strain evidence="1">CGMCC 1.12777</strain>
    </source>
</reference>
<protein>
    <recommendedName>
        <fullName evidence="3">Fur-regulated basic protein FbpA</fullName>
    </recommendedName>
</protein>
<evidence type="ECO:0008006" key="3">
    <source>
        <dbReference type="Google" id="ProtNLM"/>
    </source>
</evidence>
<dbReference type="Pfam" id="PF13076">
    <property type="entry name" value="Fur_reg_FbpA"/>
    <property type="match status" value="1"/>
</dbReference>
<evidence type="ECO:0000313" key="1">
    <source>
        <dbReference type="EMBL" id="GGH83857.1"/>
    </source>
</evidence>
<reference evidence="1" key="1">
    <citation type="journal article" date="2014" name="Int. J. Syst. Evol. Microbiol.">
        <title>Complete genome sequence of Corynebacterium casei LMG S-19264T (=DSM 44701T), isolated from a smear-ripened cheese.</title>
        <authorList>
            <consortium name="US DOE Joint Genome Institute (JGI-PGF)"/>
            <person name="Walter F."/>
            <person name="Albersmeier A."/>
            <person name="Kalinowski J."/>
            <person name="Ruckert C."/>
        </authorList>
    </citation>
    <scope>NUCLEOTIDE SEQUENCE</scope>
    <source>
        <strain evidence="1">CGMCC 1.12777</strain>
    </source>
</reference>
<dbReference type="AlphaFoldDB" id="A0A8J2ZWP6"/>
<dbReference type="Proteomes" id="UP000656813">
    <property type="component" value="Unassembled WGS sequence"/>
</dbReference>
<comment type="caution">
    <text evidence="1">The sequence shown here is derived from an EMBL/GenBank/DDBJ whole genome shotgun (WGS) entry which is preliminary data.</text>
</comment>
<evidence type="ECO:0000313" key="2">
    <source>
        <dbReference type="Proteomes" id="UP000656813"/>
    </source>
</evidence>